<dbReference type="Proteomes" id="UP001208567">
    <property type="component" value="Unassembled WGS sequence"/>
</dbReference>
<feature type="domain" description="ABC transporter" evidence="9">
    <location>
        <begin position="856"/>
        <end position="1090"/>
    </location>
</feature>
<evidence type="ECO:0008006" key="13">
    <source>
        <dbReference type="Google" id="ProtNLM"/>
    </source>
</evidence>
<feature type="transmembrane region" description="Helical" evidence="8">
    <location>
        <begin position="665"/>
        <end position="691"/>
    </location>
</feature>
<sequence length="1102" mass="121257">MSENRQNRGRRGGPMGGGFGRPVEKAKDFKGTFRRLIRYLKPHRTNLIVVLIFAIASTSFTIAAPKITSKAMNKLQNAYMARKMLSEMAKGQNQAVDQMKDKMGDVQKEAVDKINDNMADAQKKAVEQITNSMSDAQVKAVDSIYKAMAVQIYQGVAGGQKTAIDKITAQMAGVQKGLVAQMQQQMQQMQQAKQAGIQTPPMDSKTLEAIQNLMKLPMIDSVSGRQDKVNITLQFIDILQVLPTNGQTDAKSLNTAKDLLKLPMLESVKSPDQKVSIIRKFMDISKSMPGASSQSSSMQLDAQTLDKALAKIPEITDFNSTSKTSTSKMDKKAQDAVNKLLKLPVLKDIKDPKQKNDTLIELIDIFNDMPDMSDSSSSASGNQINKANLQTLKELLTLPDISSIKDSKEKTAAVSKLVDIFSKMPDMNNTSTGDQANKTMDPEQLKSVQELLKLPMINTISDPAEKTKVLSQMLDIFSKMPDMSSNDSSSSGTKIDTEGIKSLQEFLALPKLDSLTDANQKADVSRKIMDLGKKMQGTMTNAPKNPSDNVKFTNDQINSVINAIRETNGEYDFHYIGIIALILIGMYIISALFSLVMGLVMSGVAQKTVRDLRREVDEKLARLPLKYFDMHAHGDILSRVTNDVDTIATTLQQSLTQIITSVITIIGYIIMMLTISPVLTLIVIATLPLYILATTLTAKKSQKFFALQQKELGALSGHVEEMYTGHKIVKAFGKEKDSIAEFEDINGRLKAAGWRAQFVSGIMFPLMNFISNLGYVGISIVGGIWITKSLLGLGDILAFIQYSRSFTMPIVQTANIANVIQSTVACAERVFQILDEEEEIPDSSDSVVLENPRGDVKFEHVDFRYVEDVPLIENMNLDVKQGETIAIVGPTGAGKTTLVNLLMRFYEINSGNISVDGVNINDIKRSELRKMFGMVLQDTWLYNGTIKDNIAYGKEGASMEEIVSAAKAAHADHFIRTLPLGYDTVLNEEGTNISQGQKQLLTIARAILADPTILILDEATSSVDTRTEVLIQKAMANLMKGRTSFVIAHRLSTIRDAELILVMNKGSIIEMGNHKELISKGGFYADLYNSQFAGVDTDNEAV</sequence>
<feature type="transmembrane region" description="Helical" evidence="8">
    <location>
        <begin position="45"/>
        <end position="64"/>
    </location>
</feature>
<keyword evidence="4" id="KW-0067">ATP-binding</keyword>
<comment type="subcellular location">
    <subcellularLocation>
        <location evidence="1">Cell membrane</location>
        <topology evidence="1">Multi-pass membrane protein</topology>
    </subcellularLocation>
</comment>
<evidence type="ECO:0000256" key="1">
    <source>
        <dbReference type="ARBA" id="ARBA00004651"/>
    </source>
</evidence>
<proteinExistence type="predicted"/>
<keyword evidence="5 8" id="KW-1133">Transmembrane helix</keyword>
<keyword evidence="3" id="KW-0547">Nucleotide-binding</keyword>
<evidence type="ECO:0000259" key="9">
    <source>
        <dbReference type="PROSITE" id="PS50893"/>
    </source>
</evidence>
<gene>
    <name evidence="11" type="ORF">bsdE14_39980</name>
</gene>
<dbReference type="InterPro" id="IPR036640">
    <property type="entry name" value="ABC1_TM_sf"/>
</dbReference>
<dbReference type="PROSITE" id="PS50929">
    <property type="entry name" value="ABC_TM1F"/>
    <property type="match status" value="1"/>
</dbReference>
<dbReference type="SMART" id="SM00382">
    <property type="entry name" value="AAA"/>
    <property type="match status" value="1"/>
</dbReference>
<dbReference type="SUPFAM" id="SSF90123">
    <property type="entry name" value="ABC transporter transmembrane region"/>
    <property type="match status" value="1"/>
</dbReference>
<evidence type="ECO:0000313" key="12">
    <source>
        <dbReference type="Proteomes" id="UP001208567"/>
    </source>
</evidence>
<dbReference type="CDD" id="cd03254">
    <property type="entry name" value="ABCC_Glucan_exporter_like"/>
    <property type="match status" value="1"/>
</dbReference>
<reference evidence="11 12" key="1">
    <citation type="journal article" date="2024" name="Int. J. Syst. Evol. Microbiol.">
        <title>Clostridium omnivorum sp. nov., isolated from anoxic soil under the treatment of reductive soil disinfestation.</title>
        <authorList>
            <person name="Ueki A."/>
            <person name="Tonouchi A."/>
            <person name="Kaku N."/>
            <person name="Honma S."/>
            <person name="Ueki K."/>
        </authorList>
    </citation>
    <scope>NUCLEOTIDE SEQUENCE [LARGE SCALE GENOMIC DNA]</scope>
    <source>
        <strain evidence="11 12">E14</strain>
    </source>
</reference>
<protein>
    <recommendedName>
        <fullName evidence="13">ABC transporter</fullName>
    </recommendedName>
</protein>
<evidence type="ECO:0000256" key="2">
    <source>
        <dbReference type="ARBA" id="ARBA00022692"/>
    </source>
</evidence>
<dbReference type="Pfam" id="PF00664">
    <property type="entry name" value="ABC_membrane"/>
    <property type="match status" value="1"/>
</dbReference>
<dbReference type="PROSITE" id="PS00211">
    <property type="entry name" value="ABC_TRANSPORTER_1"/>
    <property type="match status" value="1"/>
</dbReference>
<dbReference type="PROSITE" id="PS50893">
    <property type="entry name" value="ABC_TRANSPORTER_2"/>
    <property type="match status" value="1"/>
</dbReference>
<dbReference type="Gene3D" id="1.20.1560.10">
    <property type="entry name" value="ABC transporter type 1, transmembrane domain"/>
    <property type="match status" value="2"/>
</dbReference>
<evidence type="ECO:0000256" key="7">
    <source>
        <dbReference type="SAM" id="MobiDB-lite"/>
    </source>
</evidence>
<keyword evidence="2 8" id="KW-0812">Transmembrane</keyword>
<feature type="domain" description="ABC transmembrane type-1" evidence="10">
    <location>
        <begin position="557"/>
        <end position="822"/>
    </location>
</feature>
<evidence type="ECO:0000256" key="3">
    <source>
        <dbReference type="ARBA" id="ARBA00022741"/>
    </source>
</evidence>
<dbReference type="InterPro" id="IPR003439">
    <property type="entry name" value="ABC_transporter-like_ATP-bd"/>
</dbReference>
<evidence type="ECO:0000256" key="8">
    <source>
        <dbReference type="SAM" id="Phobius"/>
    </source>
</evidence>
<dbReference type="Pfam" id="PF00005">
    <property type="entry name" value="ABC_tran"/>
    <property type="match status" value="1"/>
</dbReference>
<feature type="region of interest" description="Disordered" evidence="7">
    <location>
        <begin position="1"/>
        <end position="24"/>
    </location>
</feature>
<dbReference type="Gene3D" id="3.40.50.300">
    <property type="entry name" value="P-loop containing nucleotide triphosphate hydrolases"/>
    <property type="match status" value="1"/>
</dbReference>
<organism evidence="11 12">
    <name type="scientific">Clostridium omnivorum</name>
    <dbReference type="NCBI Taxonomy" id="1604902"/>
    <lineage>
        <taxon>Bacteria</taxon>
        <taxon>Bacillati</taxon>
        <taxon>Bacillota</taxon>
        <taxon>Clostridia</taxon>
        <taxon>Eubacteriales</taxon>
        <taxon>Clostridiaceae</taxon>
        <taxon>Clostridium</taxon>
    </lineage>
</organism>
<name>A0ABQ5NBK9_9CLOT</name>
<dbReference type="EMBL" id="BRXR01000001">
    <property type="protein sequence ID" value="GLC32588.1"/>
    <property type="molecule type" value="Genomic_DNA"/>
</dbReference>
<keyword evidence="12" id="KW-1185">Reference proteome</keyword>
<evidence type="ECO:0000256" key="4">
    <source>
        <dbReference type="ARBA" id="ARBA00022840"/>
    </source>
</evidence>
<accession>A0ABQ5NBK9</accession>
<feature type="transmembrane region" description="Helical" evidence="8">
    <location>
        <begin position="773"/>
        <end position="800"/>
    </location>
</feature>
<feature type="transmembrane region" description="Helical" evidence="8">
    <location>
        <begin position="575"/>
        <end position="604"/>
    </location>
</feature>
<dbReference type="CDD" id="cd18547">
    <property type="entry name" value="ABC_6TM_Tm288_like"/>
    <property type="match status" value="1"/>
</dbReference>
<dbReference type="InterPro" id="IPR017871">
    <property type="entry name" value="ABC_transporter-like_CS"/>
</dbReference>
<evidence type="ECO:0000256" key="6">
    <source>
        <dbReference type="ARBA" id="ARBA00023136"/>
    </source>
</evidence>
<evidence type="ECO:0000259" key="10">
    <source>
        <dbReference type="PROSITE" id="PS50929"/>
    </source>
</evidence>
<dbReference type="InterPro" id="IPR003593">
    <property type="entry name" value="AAA+_ATPase"/>
</dbReference>
<evidence type="ECO:0000256" key="5">
    <source>
        <dbReference type="ARBA" id="ARBA00022989"/>
    </source>
</evidence>
<dbReference type="InterPro" id="IPR027417">
    <property type="entry name" value="P-loop_NTPase"/>
</dbReference>
<dbReference type="SUPFAM" id="SSF52540">
    <property type="entry name" value="P-loop containing nucleoside triphosphate hydrolases"/>
    <property type="match status" value="1"/>
</dbReference>
<dbReference type="InterPro" id="IPR011527">
    <property type="entry name" value="ABC1_TM_dom"/>
</dbReference>
<dbReference type="PANTHER" id="PTHR43394">
    <property type="entry name" value="ATP-DEPENDENT PERMEASE MDL1, MITOCHONDRIAL"/>
    <property type="match status" value="1"/>
</dbReference>
<keyword evidence="6 8" id="KW-0472">Membrane</keyword>
<evidence type="ECO:0000313" key="11">
    <source>
        <dbReference type="EMBL" id="GLC32588.1"/>
    </source>
</evidence>
<dbReference type="InterPro" id="IPR039421">
    <property type="entry name" value="Type_1_exporter"/>
</dbReference>
<comment type="caution">
    <text evidence="11">The sequence shown here is derived from an EMBL/GenBank/DDBJ whole genome shotgun (WGS) entry which is preliminary data.</text>
</comment>
<dbReference type="PANTHER" id="PTHR43394:SF1">
    <property type="entry name" value="ATP-BINDING CASSETTE SUB-FAMILY B MEMBER 10, MITOCHONDRIAL"/>
    <property type="match status" value="1"/>
</dbReference>